<sequence>MTREIAMEYGLMIAVAGAVFLFALLKWQQVKVILFRLMLTAKSMAKDAILNSGQEQEEWVLEKAYQHLPLWITLWMSKENMRKLIAYLYELAKDYLDDGLINQSQKSIR</sequence>
<protein>
    <submittedName>
        <fullName evidence="2">Uncharacterized protein</fullName>
    </submittedName>
</protein>
<organism evidence="2 3">
    <name type="scientific">Fusibacter ferrireducens</name>
    <dbReference type="NCBI Taxonomy" id="2785058"/>
    <lineage>
        <taxon>Bacteria</taxon>
        <taxon>Bacillati</taxon>
        <taxon>Bacillota</taxon>
        <taxon>Clostridia</taxon>
        <taxon>Eubacteriales</taxon>
        <taxon>Eubacteriales Family XII. Incertae Sedis</taxon>
        <taxon>Fusibacter</taxon>
    </lineage>
</organism>
<name>A0ABR9ZTW2_9FIRM</name>
<evidence type="ECO:0000256" key="1">
    <source>
        <dbReference type="SAM" id="Phobius"/>
    </source>
</evidence>
<keyword evidence="1" id="KW-0472">Membrane</keyword>
<proteinExistence type="predicted"/>
<accession>A0ABR9ZTW2</accession>
<evidence type="ECO:0000313" key="3">
    <source>
        <dbReference type="Proteomes" id="UP000614200"/>
    </source>
</evidence>
<keyword evidence="1" id="KW-1133">Transmembrane helix</keyword>
<dbReference type="EMBL" id="JADKNH010000007">
    <property type="protein sequence ID" value="MBF4693887.1"/>
    <property type="molecule type" value="Genomic_DNA"/>
</dbReference>
<reference evidence="2 3" key="1">
    <citation type="submission" date="2020-11" db="EMBL/GenBank/DDBJ databases">
        <title>Fusibacter basophilias sp. nov.</title>
        <authorList>
            <person name="Qiu D."/>
        </authorList>
    </citation>
    <scope>NUCLEOTIDE SEQUENCE [LARGE SCALE GENOMIC DNA]</scope>
    <source>
        <strain evidence="2 3">Q10-2</strain>
    </source>
</reference>
<gene>
    <name evidence="2" type="ORF">ISU02_12270</name>
</gene>
<keyword evidence="1" id="KW-0812">Transmembrane</keyword>
<feature type="transmembrane region" description="Helical" evidence="1">
    <location>
        <begin position="6"/>
        <end position="25"/>
    </location>
</feature>
<keyword evidence="3" id="KW-1185">Reference proteome</keyword>
<comment type="caution">
    <text evidence="2">The sequence shown here is derived from an EMBL/GenBank/DDBJ whole genome shotgun (WGS) entry which is preliminary data.</text>
</comment>
<evidence type="ECO:0000313" key="2">
    <source>
        <dbReference type="EMBL" id="MBF4693887.1"/>
    </source>
</evidence>
<dbReference type="RefSeq" id="WP_194702128.1">
    <property type="nucleotide sequence ID" value="NZ_JADKNH010000007.1"/>
</dbReference>
<dbReference type="Proteomes" id="UP000614200">
    <property type="component" value="Unassembled WGS sequence"/>
</dbReference>